<name>A0ABS5VN37_9BACT</name>
<dbReference type="RefSeq" id="WP_254152504.1">
    <property type="nucleotide sequence ID" value="NZ_JAHESD010000006.1"/>
</dbReference>
<organism evidence="1 2">
    <name type="scientific">Chryseosolibacter indicus</name>
    <dbReference type="NCBI Taxonomy" id="2782351"/>
    <lineage>
        <taxon>Bacteria</taxon>
        <taxon>Pseudomonadati</taxon>
        <taxon>Bacteroidota</taxon>
        <taxon>Cytophagia</taxon>
        <taxon>Cytophagales</taxon>
        <taxon>Chryseotaleaceae</taxon>
        <taxon>Chryseosolibacter</taxon>
    </lineage>
</organism>
<evidence type="ECO:0000313" key="2">
    <source>
        <dbReference type="Proteomes" id="UP000772618"/>
    </source>
</evidence>
<keyword evidence="2" id="KW-1185">Reference proteome</keyword>
<reference evidence="1 2" key="1">
    <citation type="submission" date="2021-05" db="EMBL/GenBank/DDBJ databases">
        <title>A Polyphasic approach of four new species of the genus Ohtaekwangia: Ohtaekwangia histidinii sp. nov., Ohtaekwangia cretensis sp. nov., Ohtaekwangia indiensis sp. nov., Ohtaekwangia reichenbachii sp. nov. from diverse environment.</title>
        <authorList>
            <person name="Octaviana S."/>
        </authorList>
    </citation>
    <scope>NUCLEOTIDE SEQUENCE [LARGE SCALE GENOMIC DNA]</scope>
    <source>
        <strain evidence="1 2">PWU20</strain>
    </source>
</reference>
<dbReference type="EMBL" id="JAHESD010000006">
    <property type="protein sequence ID" value="MBT1702536.1"/>
    <property type="molecule type" value="Genomic_DNA"/>
</dbReference>
<protein>
    <submittedName>
        <fullName evidence="1">Uncharacterized protein</fullName>
    </submittedName>
</protein>
<sequence length="263" mass="29046">MPEQVSFIKIKGTVDGLSFYTAGGRSIVRRAYGPSKERIANDPKLIRLRENNVEFGGASAMGKALRLGLMVTKLYASSDLPAKVTALMRSVLVLNKGIRGKRNIELSKHKTLLNHLDCNSQTPFTNVVLPSFECSGDRNTASVQYTFRNMNPAADIRPPQGATHFQIFQIATTISDYHYNEPMESYRPINSQLNEAREITNSNAISLSDQSVDVSLVTTIPGITNLPEHVSLVHALAIAFFREDNNVHYKLTSGCAMKVIGVY</sequence>
<comment type="caution">
    <text evidence="1">The sequence shown here is derived from an EMBL/GenBank/DDBJ whole genome shotgun (WGS) entry which is preliminary data.</text>
</comment>
<dbReference type="Proteomes" id="UP000772618">
    <property type="component" value="Unassembled WGS sequence"/>
</dbReference>
<gene>
    <name evidence="1" type="ORF">KK060_04545</name>
</gene>
<evidence type="ECO:0000313" key="1">
    <source>
        <dbReference type="EMBL" id="MBT1702536.1"/>
    </source>
</evidence>
<proteinExistence type="predicted"/>
<accession>A0ABS5VN37</accession>